<dbReference type="Gene3D" id="4.10.240.10">
    <property type="entry name" value="Zn(2)-C6 fungal-type DNA-binding domain"/>
    <property type="match status" value="1"/>
</dbReference>
<gene>
    <name evidence="7" type="ORF">N7498_003633</name>
</gene>
<evidence type="ECO:0000256" key="4">
    <source>
        <dbReference type="ARBA" id="ARBA00023242"/>
    </source>
</evidence>
<dbReference type="GO" id="GO:0003677">
    <property type="term" value="F:DNA binding"/>
    <property type="evidence" value="ECO:0007669"/>
    <property type="project" value="UniProtKB-KW"/>
</dbReference>
<keyword evidence="3" id="KW-0804">Transcription</keyword>
<dbReference type="EMBL" id="JAPQKR010000008">
    <property type="protein sequence ID" value="KAJ5211987.1"/>
    <property type="molecule type" value="Genomic_DNA"/>
</dbReference>
<reference evidence="7" key="2">
    <citation type="journal article" date="2023" name="IMA Fungus">
        <title>Comparative genomic study of the Penicillium genus elucidates a diverse pangenome and 15 lateral gene transfer events.</title>
        <authorList>
            <person name="Petersen C."/>
            <person name="Sorensen T."/>
            <person name="Nielsen M.R."/>
            <person name="Sondergaard T.E."/>
            <person name="Sorensen J.L."/>
            <person name="Fitzpatrick D.A."/>
            <person name="Frisvad J.C."/>
            <person name="Nielsen K.L."/>
        </authorList>
    </citation>
    <scope>NUCLEOTIDE SEQUENCE</scope>
    <source>
        <strain evidence="7">IBT 15544</strain>
    </source>
</reference>
<sequence length="641" mass="71676">MTKGCYTCRRRRIICDNGQPTCRKCHDAGKECLGYQKPLVWVKGGVASRGKMMGRSFDDVKQPADSSKSQHTTQVQASTAPNTGFGFSPIAETSSDTESPGSGTHTSPEQHTWALEPSEDITFRAEDAETLLNFSPPEEPETRVVHVPRDTVQSQYIPAPWGLVDPMLKGLSQTARFYLYHYNQNMAEDFVVYDQTKNPWRDIIALVGDSPVLAHGLSAMGALHYSLMTNSDSSVMPWTSYDPTPGPSHLSPEEIETMMMPASARRPTSQPYQHFLEFKQRTLGQLSKDLTNPEMQNDDRTLAAIVVLALLDLFESGSGAWSYHIEGAKKLLRSRPENELGKGILQGLETFAIDGCLIMEIMGSTLARPGVLSKPFYSDTLRPAMLKRLEVTSWVGCPAYLLEVIFFVHGLWYPDSDATTNPQPTAFLQSMQQDQGITFESFAALLQGIRNFDPAAWAQEMQAFYFISDLSCRTALAASYKAAVYLYTSRVLSRARQGFSPPWTDIGVPADHPLVCSELITQICSVPPSDPHFKCLIWPTFIAGAECPRSQRALILEELGALYNAVTSVNVRNAAWVLRLMWEKHDLKRSKRHGNFSSGFAGEQMESGIFEYDNDIYNDEVDSAFDWIDEMDESRLDWLFI</sequence>
<dbReference type="PROSITE" id="PS00463">
    <property type="entry name" value="ZN2_CY6_FUNGAL_1"/>
    <property type="match status" value="1"/>
</dbReference>
<dbReference type="PANTHER" id="PTHR38791:SF11">
    <property type="entry name" value="ZN(II)2CYS6 TRANSCRIPTION FACTOR (EUROFUNG)"/>
    <property type="match status" value="1"/>
</dbReference>
<dbReference type="RefSeq" id="XP_058310157.1">
    <property type="nucleotide sequence ID" value="XM_058450695.1"/>
</dbReference>
<dbReference type="GO" id="GO:0008270">
    <property type="term" value="F:zinc ion binding"/>
    <property type="evidence" value="ECO:0007669"/>
    <property type="project" value="InterPro"/>
</dbReference>
<dbReference type="InterPro" id="IPR001138">
    <property type="entry name" value="Zn2Cys6_DnaBD"/>
</dbReference>
<keyword evidence="1" id="KW-0805">Transcription regulation</keyword>
<dbReference type="Pfam" id="PF11951">
    <property type="entry name" value="Fungal_trans_2"/>
    <property type="match status" value="1"/>
</dbReference>
<feature type="region of interest" description="Disordered" evidence="5">
    <location>
        <begin position="56"/>
        <end position="115"/>
    </location>
</feature>
<feature type="domain" description="Zn(2)-C6 fungal-type" evidence="6">
    <location>
        <begin position="4"/>
        <end position="32"/>
    </location>
</feature>
<evidence type="ECO:0000256" key="2">
    <source>
        <dbReference type="ARBA" id="ARBA00023125"/>
    </source>
</evidence>
<name>A0A9W9N2G7_9EURO</name>
<reference evidence="7" key="1">
    <citation type="submission" date="2022-12" db="EMBL/GenBank/DDBJ databases">
        <authorList>
            <person name="Petersen C."/>
        </authorList>
    </citation>
    <scope>NUCLEOTIDE SEQUENCE</scope>
    <source>
        <strain evidence="7">IBT 15544</strain>
    </source>
</reference>
<feature type="compositionally biased region" description="Polar residues" evidence="5">
    <location>
        <begin position="64"/>
        <end position="82"/>
    </location>
</feature>
<evidence type="ECO:0000256" key="5">
    <source>
        <dbReference type="SAM" id="MobiDB-lite"/>
    </source>
</evidence>
<dbReference type="AlphaFoldDB" id="A0A9W9N2G7"/>
<evidence type="ECO:0000313" key="8">
    <source>
        <dbReference type="Proteomes" id="UP001150904"/>
    </source>
</evidence>
<feature type="compositionally biased region" description="Polar residues" evidence="5">
    <location>
        <begin position="91"/>
        <end position="110"/>
    </location>
</feature>
<dbReference type="InterPro" id="IPR021858">
    <property type="entry name" value="Fun_TF"/>
</dbReference>
<dbReference type="InterPro" id="IPR036864">
    <property type="entry name" value="Zn2-C6_fun-type_DNA-bd_sf"/>
</dbReference>
<dbReference type="GO" id="GO:0000981">
    <property type="term" value="F:DNA-binding transcription factor activity, RNA polymerase II-specific"/>
    <property type="evidence" value="ECO:0007669"/>
    <property type="project" value="InterPro"/>
</dbReference>
<proteinExistence type="predicted"/>
<dbReference type="PROSITE" id="PS50048">
    <property type="entry name" value="ZN2_CY6_FUNGAL_2"/>
    <property type="match status" value="1"/>
</dbReference>
<keyword evidence="8" id="KW-1185">Reference proteome</keyword>
<evidence type="ECO:0000256" key="1">
    <source>
        <dbReference type="ARBA" id="ARBA00023015"/>
    </source>
</evidence>
<comment type="caution">
    <text evidence="7">The sequence shown here is derived from an EMBL/GenBank/DDBJ whole genome shotgun (WGS) entry which is preliminary data.</text>
</comment>
<dbReference type="Pfam" id="PF00172">
    <property type="entry name" value="Zn_clus"/>
    <property type="match status" value="1"/>
</dbReference>
<evidence type="ECO:0000259" key="6">
    <source>
        <dbReference type="PROSITE" id="PS50048"/>
    </source>
</evidence>
<dbReference type="OrthoDB" id="5380854at2759"/>
<dbReference type="Proteomes" id="UP001150904">
    <property type="component" value="Unassembled WGS sequence"/>
</dbReference>
<protein>
    <recommendedName>
        <fullName evidence="6">Zn(2)-C6 fungal-type domain-containing protein</fullName>
    </recommendedName>
</protein>
<dbReference type="SMART" id="SM00066">
    <property type="entry name" value="GAL4"/>
    <property type="match status" value="1"/>
</dbReference>
<evidence type="ECO:0000256" key="3">
    <source>
        <dbReference type="ARBA" id="ARBA00023163"/>
    </source>
</evidence>
<accession>A0A9W9N2G7</accession>
<dbReference type="SUPFAM" id="SSF57701">
    <property type="entry name" value="Zn2/Cys6 DNA-binding domain"/>
    <property type="match status" value="1"/>
</dbReference>
<organism evidence="7 8">
    <name type="scientific">Penicillium cinerascens</name>
    <dbReference type="NCBI Taxonomy" id="70096"/>
    <lineage>
        <taxon>Eukaryota</taxon>
        <taxon>Fungi</taxon>
        <taxon>Dikarya</taxon>
        <taxon>Ascomycota</taxon>
        <taxon>Pezizomycotina</taxon>
        <taxon>Eurotiomycetes</taxon>
        <taxon>Eurotiomycetidae</taxon>
        <taxon>Eurotiales</taxon>
        <taxon>Aspergillaceae</taxon>
        <taxon>Penicillium</taxon>
    </lineage>
</organism>
<dbReference type="GeneID" id="83177996"/>
<dbReference type="PANTHER" id="PTHR38791">
    <property type="entry name" value="ZN(II)2CYS6 TRANSCRIPTION FACTOR (EUROFUNG)-RELATED-RELATED"/>
    <property type="match status" value="1"/>
</dbReference>
<keyword evidence="2" id="KW-0238">DNA-binding</keyword>
<dbReference type="InterPro" id="IPR053175">
    <property type="entry name" value="DHMBA_Reg_Transcription_Factor"/>
</dbReference>
<evidence type="ECO:0000313" key="7">
    <source>
        <dbReference type="EMBL" id="KAJ5211987.1"/>
    </source>
</evidence>
<keyword evidence="4" id="KW-0539">Nucleus</keyword>
<dbReference type="CDD" id="cd00067">
    <property type="entry name" value="GAL4"/>
    <property type="match status" value="1"/>
</dbReference>